<dbReference type="EMBL" id="JAHSTU010000004">
    <property type="protein sequence ID" value="MBV4521328.1"/>
    <property type="molecule type" value="Genomic_DNA"/>
</dbReference>
<reference evidence="2" key="1">
    <citation type="submission" date="2021-06" db="EMBL/GenBank/DDBJ databases">
        <title>Updating the genus Pseudomonas: Description of 43 new species and partition of the Pseudomonas putida group.</title>
        <authorList>
            <person name="Girard L."/>
            <person name="Lood C."/>
            <person name="Vandamme P."/>
            <person name="Rokni-Zadeh H."/>
            <person name="Van Noort V."/>
            <person name="Hofte M."/>
            <person name="Lavigne R."/>
            <person name="De Mot R."/>
        </authorList>
    </citation>
    <scope>NUCLEOTIDE SEQUENCE</scope>
    <source>
        <strain evidence="2">SWRI74</strain>
    </source>
</reference>
<sequence>MNGLNMKTVWRSLLLFAWGMCVSVATLSATQTKAPEALRGADQDFDQWLMTDQGQKASLAQMRQRCERVLDAAKHLNCSVSVIARMFEDKAANQLPDYFLSIKRQHALAIAANPELNVLFSMFGSQSLAILRAADDFVVRKTARREVLRIHPYASDFFVAEEVLPFIDVEAANGHSARFILDTGAPQTRVNYDTAKLMGITLLSDSHYAYSTFYGESDLTARLGILESIKVGSSEFDHVLVFVSDRDNLLGLDLISKLGRLKISRKTLEINPAPAARCESPIVYSRVDINQRLVIAARLDNRTTQAIVDTGNVDYLTSALPGDQVNVVKTLTPGSSPLNPADKQRYQTFKGVLNLPGHSLAITYKYYPGFTIPPSWVLGRYVPSILLGWRAFDDFELNLDVEAGRSCFNKV</sequence>
<feature type="signal peptide" evidence="1">
    <location>
        <begin position="1"/>
        <end position="28"/>
    </location>
</feature>
<keyword evidence="3" id="KW-1185">Reference proteome</keyword>
<protein>
    <submittedName>
        <fullName evidence="2">Retroviral-like aspartic protease family protein</fullName>
    </submittedName>
</protein>
<dbReference type="InterPro" id="IPR034122">
    <property type="entry name" value="Retropepsin-like_bacterial"/>
</dbReference>
<evidence type="ECO:0000313" key="3">
    <source>
        <dbReference type="Proteomes" id="UP001049200"/>
    </source>
</evidence>
<feature type="chain" id="PRO_5045678870" evidence="1">
    <location>
        <begin position="29"/>
        <end position="411"/>
    </location>
</feature>
<dbReference type="Pfam" id="PF13975">
    <property type="entry name" value="gag-asp_proteas"/>
    <property type="match status" value="1"/>
</dbReference>
<name>A0ABS6QQV0_9PSED</name>
<dbReference type="Proteomes" id="UP001049200">
    <property type="component" value="Unassembled WGS sequence"/>
</dbReference>
<evidence type="ECO:0000256" key="1">
    <source>
        <dbReference type="SAM" id="SignalP"/>
    </source>
</evidence>
<organism evidence="2 3">
    <name type="scientific">Pseudomonas azerbaijanoccidentalis</name>
    <dbReference type="NCBI Taxonomy" id="2842347"/>
    <lineage>
        <taxon>Bacteria</taxon>
        <taxon>Pseudomonadati</taxon>
        <taxon>Pseudomonadota</taxon>
        <taxon>Gammaproteobacteria</taxon>
        <taxon>Pseudomonadales</taxon>
        <taxon>Pseudomonadaceae</taxon>
        <taxon>Pseudomonas</taxon>
    </lineage>
</organism>
<keyword evidence="1" id="KW-0732">Signal</keyword>
<accession>A0ABS6QQV0</accession>
<proteinExistence type="predicted"/>
<evidence type="ECO:0000313" key="2">
    <source>
        <dbReference type="EMBL" id="MBV4521328.1"/>
    </source>
</evidence>
<dbReference type="CDD" id="cd05483">
    <property type="entry name" value="retropepsin_like_bacteria"/>
    <property type="match status" value="1"/>
</dbReference>
<gene>
    <name evidence="2" type="ORF">KVG88_14805</name>
</gene>
<comment type="caution">
    <text evidence="2">The sequence shown here is derived from an EMBL/GenBank/DDBJ whole genome shotgun (WGS) entry which is preliminary data.</text>
</comment>
<dbReference type="RefSeq" id="WP_217871904.1">
    <property type="nucleotide sequence ID" value="NZ_JAHSTU010000004.1"/>
</dbReference>